<evidence type="ECO:0000313" key="7">
    <source>
        <dbReference type="Proteomes" id="UP000824782"/>
    </source>
</evidence>
<evidence type="ECO:0000256" key="2">
    <source>
        <dbReference type="ARBA" id="ARBA00022729"/>
    </source>
</evidence>
<keyword evidence="4" id="KW-0325">Glycoprotein</keyword>
<dbReference type="Proteomes" id="UP000824782">
    <property type="component" value="Unassembled WGS sequence"/>
</dbReference>
<dbReference type="InterPro" id="IPR013783">
    <property type="entry name" value="Ig-like_fold"/>
</dbReference>
<evidence type="ECO:0000313" key="6">
    <source>
        <dbReference type="EMBL" id="KAG8539892.1"/>
    </source>
</evidence>
<evidence type="ECO:0000256" key="1">
    <source>
        <dbReference type="ARBA" id="ARBA00004370"/>
    </source>
</evidence>
<accession>A0AAV6YRJ5</accession>
<dbReference type="InterPro" id="IPR015631">
    <property type="entry name" value="CD2/SLAM_rcpt"/>
</dbReference>
<keyword evidence="7" id="KW-1185">Reference proteome</keyword>
<reference evidence="6" key="1">
    <citation type="thesis" date="2020" institute="ProQuest LLC" country="789 East Eisenhower Parkway, Ann Arbor, MI, USA">
        <title>Comparative Genomics and Chromosome Evolution.</title>
        <authorList>
            <person name="Mudd A.B."/>
        </authorList>
    </citation>
    <scope>NUCLEOTIDE SEQUENCE</scope>
    <source>
        <strain evidence="6">237g6f4</strain>
        <tissue evidence="6">Blood</tissue>
    </source>
</reference>
<dbReference type="PANTHER" id="PTHR12080">
    <property type="entry name" value="SIGNALING LYMPHOCYTIC ACTIVATION MOLECULE"/>
    <property type="match status" value="1"/>
</dbReference>
<keyword evidence="3" id="KW-0472">Membrane</keyword>
<evidence type="ECO:0000256" key="5">
    <source>
        <dbReference type="SAM" id="SignalP"/>
    </source>
</evidence>
<dbReference type="GO" id="GO:0016020">
    <property type="term" value="C:membrane"/>
    <property type="evidence" value="ECO:0007669"/>
    <property type="project" value="UniProtKB-SubCell"/>
</dbReference>
<dbReference type="SUPFAM" id="SSF48726">
    <property type="entry name" value="Immunoglobulin"/>
    <property type="match status" value="1"/>
</dbReference>
<feature type="signal peptide" evidence="5">
    <location>
        <begin position="1"/>
        <end position="22"/>
    </location>
</feature>
<dbReference type="PANTHER" id="PTHR12080:SF48">
    <property type="entry name" value="IMMUNOGLOBULIN SUBTYPE DOMAIN-CONTAINING PROTEIN"/>
    <property type="match status" value="1"/>
</dbReference>
<dbReference type="InterPro" id="IPR036179">
    <property type="entry name" value="Ig-like_dom_sf"/>
</dbReference>
<dbReference type="EMBL" id="WNYA01012457">
    <property type="protein sequence ID" value="KAG8539892.1"/>
    <property type="molecule type" value="Genomic_DNA"/>
</dbReference>
<keyword evidence="2 5" id="KW-0732">Signal</keyword>
<feature type="chain" id="PRO_5043585859" evidence="5">
    <location>
        <begin position="23"/>
        <end position="138"/>
    </location>
</feature>
<evidence type="ECO:0000256" key="4">
    <source>
        <dbReference type="ARBA" id="ARBA00023180"/>
    </source>
</evidence>
<proteinExistence type="predicted"/>
<dbReference type="AlphaFoldDB" id="A0AAV6YRJ5"/>
<comment type="caution">
    <text evidence="6">The sequence shown here is derived from an EMBL/GenBank/DDBJ whole genome shotgun (WGS) entry which is preliminary data.</text>
</comment>
<gene>
    <name evidence="6" type="ORF">GDO81_020151</name>
</gene>
<name>A0AAV6YRJ5_ENGPU</name>
<comment type="subcellular location">
    <subcellularLocation>
        <location evidence="1">Membrane</location>
    </subcellularLocation>
</comment>
<organism evidence="6 7">
    <name type="scientific">Engystomops pustulosus</name>
    <name type="common">Tungara frog</name>
    <name type="synonym">Physalaemus pustulosus</name>
    <dbReference type="NCBI Taxonomy" id="76066"/>
    <lineage>
        <taxon>Eukaryota</taxon>
        <taxon>Metazoa</taxon>
        <taxon>Chordata</taxon>
        <taxon>Craniata</taxon>
        <taxon>Vertebrata</taxon>
        <taxon>Euteleostomi</taxon>
        <taxon>Amphibia</taxon>
        <taxon>Batrachia</taxon>
        <taxon>Anura</taxon>
        <taxon>Neobatrachia</taxon>
        <taxon>Hyloidea</taxon>
        <taxon>Leptodactylidae</taxon>
        <taxon>Leiuperinae</taxon>
        <taxon>Engystomops</taxon>
    </lineage>
</organism>
<dbReference type="Gene3D" id="2.60.40.10">
    <property type="entry name" value="Immunoglobulins"/>
    <property type="match status" value="1"/>
</dbReference>
<protein>
    <submittedName>
        <fullName evidence="6">Uncharacterized protein</fullName>
    </submittedName>
</protein>
<sequence length="138" mass="15242">MERVLLWRLCAVSVLASGSVAAVTVVDAELRGSVLFHPNYQVPENSLITWTSKSTPVAQYFPSSPPECLNQLVGRCELSINGSLRIDNVSYSDGGMYTLITRVPGTTTSNTTEYQLRVYGECSTYYVILVYMIRIYGG</sequence>
<evidence type="ECO:0000256" key="3">
    <source>
        <dbReference type="ARBA" id="ARBA00023136"/>
    </source>
</evidence>